<dbReference type="AlphaFoldDB" id="A0A8H6WGS4"/>
<reference evidence="1" key="1">
    <citation type="submission" date="2020-05" db="EMBL/GenBank/DDBJ databases">
        <title>Mycena genomes resolve the evolution of fungal bioluminescence.</title>
        <authorList>
            <person name="Tsai I.J."/>
        </authorList>
    </citation>
    <scope>NUCLEOTIDE SEQUENCE</scope>
    <source>
        <strain evidence="1">171206Taipei</strain>
    </source>
</reference>
<dbReference type="Proteomes" id="UP000636479">
    <property type="component" value="Unassembled WGS sequence"/>
</dbReference>
<protein>
    <submittedName>
        <fullName evidence="1">Uncharacterized protein</fullName>
    </submittedName>
</protein>
<name>A0A8H6WGS4_9AGAR</name>
<gene>
    <name evidence="1" type="ORF">MIND_00187400</name>
</gene>
<dbReference type="SUPFAM" id="SSF52047">
    <property type="entry name" value="RNI-like"/>
    <property type="match status" value="1"/>
</dbReference>
<dbReference type="EMBL" id="JACAZF010000002">
    <property type="protein sequence ID" value="KAF7311769.1"/>
    <property type="molecule type" value="Genomic_DNA"/>
</dbReference>
<comment type="caution">
    <text evidence="1">The sequence shown here is derived from an EMBL/GenBank/DDBJ whole genome shotgun (WGS) entry which is preliminary data.</text>
</comment>
<dbReference type="OrthoDB" id="2747524at2759"/>
<accession>A0A8H6WGS4</accession>
<evidence type="ECO:0000313" key="2">
    <source>
        <dbReference type="Proteomes" id="UP000636479"/>
    </source>
</evidence>
<dbReference type="RefSeq" id="XP_037223877.1">
    <property type="nucleotide sequence ID" value="XM_037358782.1"/>
</dbReference>
<evidence type="ECO:0000313" key="1">
    <source>
        <dbReference type="EMBL" id="KAF7311769.1"/>
    </source>
</evidence>
<keyword evidence="2" id="KW-1185">Reference proteome</keyword>
<dbReference type="GeneID" id="59341298"/>
<organism evidence="1 2">
    <name type="scientific">Mycena indigotica</name>
    <dbReference type="NCBI Taxonomy" id="2126181"/>
    <lineage>
        <taxon>Eukaryota</taxon>
        <taxon>Fungi</taxon>
        <taxon>Dikarya</taxon>
        <taxon>Basidiomycota</taxon>
        <taxon>Agaricomycotina</taxon>
        <taxon>Agaricomycetes</taxon>
        <taxon>Agaricomycetidae</taxon>
        <taxon>Agaricales</taxon>
        <taxon>Marasmiineae</taxon>
        <taxon>Mycenaceae</taxon>
        <taxon>Mycena</taxon>
    </lineage>
</organism>
<proteinExistence type="predicted"/>
<sequence>MVPRRTPRLSLADLPDELIHSILDQLLAEVYPFAPHSGLEDCRRECGLSLASTSRTLRACCLPWLFKRAYNWRRQGRGVWPTGLWCYFVELHLRSYSIRNPMLIPTSLEDLGFALCHMSKLTHLIISLESAITSEFLQRIATVSTLSILEFHGTPWHEITARASSFANISTLVVRIAGPHGAYRLAQEPGVAAEQVIIHEVLLAPLAPLLAESDYLCLDNPPDSTTLGELSEPALRFLGGLSSLTLSNLNPNQAGRILASLHSLRSLSLLTLRDGYTSQNERVSWFSPVHHPDIFCLVGPEAIQLLSQLPNLTKLHHLGITLYETGLTPDLQQFLNQNTPGLSSLQLRVKPRLGSGHLFIDFERTRLLQNLAHLRNLTVLTIILEYNLIEANPGPPAHSAFQIFREVPSLQTVIYKFAGCFDPSTLDPIVHTWHREMLKHPRPPRVIKEFRYPPTRRR</sequence>